<dbReference type="KEGG" id="ehx:EMIHUDRAFT_463727"/>
<dbReference type="InterPro" id="IPR049202">
    <property type="entry name" value="DUF6817"/>
</dbReference>
<reference evidence="3" key="1">
    <citation type="journal article" date="2013" name="Nature">
        <title>Pan genome of the phytoplankton Emiliania underpins its global distribution.</title>
        <authorList>
            <person name="Read B.A."/>
            <person name="Kegel J."/>
            <person name="Klute M.J."/>
            <person name="Kuo A."/>
            <person name="Lefebvre S.C."/>
            <person name="Maumus F."/>
            <person name="Mayer C."/>
            <person name="Miller J."/>
            <person name="Monier A."/>
            <person name="Salamov A."/>
            <person name="Young J."/>
            <person name="Aguilar M."/>
            <person name="Claverie J.M."/>
            <person name="Frickenhaus S."/>
            <person name="Gonzalez K."/>
            <person name="Herman E.K."/>
            <person name="Lin Y.C."/>
            <person name="Napier J."/>
            <person name="Ogata H."/>
            <person name="Sarno A.F."/>
            <person name="Shmutz J."/>
            <person name="Schroeder D."/>
            <person name="de Vargas C."/>
            <person name="Verret F."/>
            <person name="von Dassow P."/>
            <person name="Valentin K."/>
            <person name="Van de Peer Y."/>
            <person name="Wheeler G."/>
            <person name="Dacks J.B."/>
            <person name="Delwiche C.F."/>
            <person name="Dyhrman S.T."/>
            <person name="Glockner G."/>
            <person name="John U."/>
            <person name="Richards T."/>
            <person name="Worden A.Z."/>
            <person name="Zhang X."/>
            <person name="Grigoriev I.V."/>
            <person name="Allen A.E."/>
            <person name="Bidle K."/>
            <person name="Borodovsky M."/>
            <person name="Bowler C."/>
            <person name="Brownlee C."/>
            <person name="Cock J.M."/>
            <person name="Elias M."/>
            <person name="Gladyshev V.N."/>
            <person name="Groth M."/>
            <person name="Guda C."/>
            <person name="Hadaegh A."/>
            <person name="Iglesias-Rodriguez M.D."/>
            <person name="Jenkins J."/>
            <person name="Jones B.M."/>
            <person name="Lawson T."/>
            <person name="Leese F."/>
            <person name="Lindquist E."/>
            <person name="Lobanov A."/>
            <person name="Lomsadze A."/>
            <person name="Malik S.B."/>
            <person name="Marsh M.E."/>
            <person name="Mackinder L."/>
            <person name="Mock T."/>
            <person name="Mueller-Roeber B."/>
            <person name="Pagarete A."/>
            <person name="Parker M."/>
            <person name="Probert I."/>
            <person name="Quesneville H."/>
            <person name="Raines C."/>
            <person name="Rensing S.A."/>
            <person name="Riano-Pachon D.M."/>
            <person name="Richier S."/>
            <person name="Rokitta S."/>
            <person name="Shiraiwa Y."/>
            <person name="Soanes D.M."/>
            <person name="van der Giezen M."/>
            <person name="Wahlund T.M."/>
            <person name="Williams B."/>
            <person name="Wilson W."/>
            <person name="Wolfe G."/>
            <person name="Wurch L.L."/>
        </authorList>
    </citation>
    <scope>NUCLEOTIDE SEQUENCE</scope>
</reference>
<protein>
    <recommendedName>
        <fullName evidence="1">EF-hand domain-containing protein</fullName>
    </recommendedName>
</protein>
<proteinExistence type="predicted"/>
<keyword evidence="3" id="KW-1185">Reference proteome</keyword>
<reference evidence="2" key="2">
    <citation type="submission" date="2024-10" db="UniProtKB">
        <authorList>
            <consortium name="EnsemblProtists"/>
        </authorList>
    </citation>
    <scope>IDENTIFICATION</scope>
</reference>
<evidence type="ECO:0000313" key="3">
    <source>
        <dbReference type="Proteomes" id="UP000013827"/>
    </source>
</evidence>
<dbReference type="HOGENOM" id="CLU_843150_0_0_1"/>
<evidence type="ECO:0000313" key="2">
    <source>
        <dbReference type="EnsemblProtists" id="EOD21625"/>
    </source>
</evidence>
<dbReference type="InterPro" id="IPR002048">
    <property type="entry name" value="EF_hand_dom"/>
</dbReference>
<feature type="domain" description="EF-hand" evidence="1">
    <location>
        <begin position="11"/>
        <end position="46"/>
    </location>
</feature>
<dbReference type="GeneID" id="17267336"/>
<dbReference type="InterPro" id="IPR018247">
    <property type="entry name" value="EF_Hand_1_Ca_BS"/>
</dbReference>
<organism evidence="2 3">
    <name type="scientific">Emiliania huxleyi (strain CCMP1516)</name>
    <dbReference type="NCBI Taxonomy" id="280463"/>
    <lineage>
        <taxon>Eukaryota</taxon>
        <taxon>Haptista</taxon>
        <taxon>Haptophyta</taxon>
        <taxon>Prymnesiophyceae</taxon>
        <taxon>Isochrysidales</taxon>
        <taxon>Noelaerhabdaceae</taxon>
        <taxon>Emiliania</taxon>
    </lineage>
</organism>
<dbReference type="EnsemblProtists" id="EOD21625">
    <property type="protein sequence ID" value="EOD21625"/>
    <property type="gene ID" value="EMIHUDRAFT_463727"/>
</dbReference>
<dbReference type="Pfam" id="PF20680">
    <property type="entry name" value="DUF6817"/>
    <property type="match status" value="1"/>
</dbReference>
<evidence type="ECO:0000259" key="1">
    <source>
        <dbReference type="PROSITE" id="PS50222"/>
    </source>
</evidence>
<dbReference type="PaxDb" id="2903-EOD21625"/>
<dbReference type="PROSITE" id="PS00018">
    <property type="entry name" value="EF_HAND_1"/>
    <property type="match status" value="1"/>
</dbReference>
<dbReference type="RefSeq" id="XP_005774054.1">
    <property type="nucleotide sequence ID" value="XM_005773997.1"/>
</dbReference>
<name>A0A0D3JDP0_EMIH1</name>
<dbReference type="GO" id="GO:0005509">
    <property type="term" value="F:calcium ion binding"/>
    <property type="evidence" value="ECO:0007669"/>
    <property type="project" value="InterPro"/>
</dbReference>
<accession>A0A0D3JDP0</accession>
<dbReference type="PROSITE" id="PS50222">
    <property type="entry name" value="EF_HAND_2"/>
    <property type="match status" value="1"/>
</dbReference>
<sequence>MLAPYFSSVAWTPEVKAAMFTEMDKDAGGSVCADEFYEWMIESAQLEVSAEGVTKMRQREERLKISTGDVPAHLMEIIEESGAKTIEQKVTHALHSGFDRTIADHFISCYLLLKEWGCQEDVCVAGLLHASYRRGDGLQAVKPAEMRPVWQKKLGAGAEELIYLFPSAHKTAYASDGLLHAPLGSTISFPDLLDDGKTITIDDAQRAALAELEVVNSHDQNFLCNDDPVQNLWQFYQHVTIMPLLSAGAAATIKTFQQRAFCAGVDCSDIVKWHEGRFGEAGPDAKWQKHIEMFKPGGRYYDIEKILLSFVDEDGYTGDGCDALPSYEKK</sequence>
<dbReference type="AlphaFoldDB" id="A0A0D3JDP0"/>
<dbReference type="Proteomes" id="UP000013827">
    <property type="component" value="Unassembled WGS sequence"/>
</dbReference>